<gene>
    <name evidence="4" type="ORF">VTK73DRAFT_4333</name>
</gene>
<evidence type="ECO:0000256" key="2">
    <source>
        <dbReference type="ARBA" id="ARBA00022679"/>
    </source>
</evidence>
<dbReference type="InterPro" id="IPR007577">
    <property type="entry name" value="GlycoTrfase_DXD_sugar-bd_CS"/>
</dbReference>
<comment type="caution">
    <text evidence="4">The sequence shown here is derived from an EMBL/GenBank/DDBJ whole genome shotgun (WGS) entry which is preliminary data.</text>
</comment>
<evidence type="ECO:0000256" key="1">
    <source>
        <dbReference type="ARBA" id="ARBA00009003"/>
    </source>
</evidence>
<keyword evidence="5" id="KW-1185">Reference proteome</keyword>
<dbReference type="SUPFAM" id="SSF53448">
    <property type="entry name" value="Nucleotide-diphospho-sugar transferases"/>
    <property type="match status" value="1"/>
</dbReference>
<dbReference type="Proteomes" id="UP001586593">
    <property type="component" value="Unassembled WGS sequence"/>
</dbReference>
<keyword evidence="3" id="KW-1133">Transmembrane helix</keyword>
<feature type="transmembrane region" description="Helical" evidence="3">
    <location>
        <begin position="28"/>
        <end position="52"/>
    </location>
</feature>
<sequence length="341" mass="39548">MAFHQYDEELLGRRMRRLRFPRLRRSSVYLLVIDVTLIVLLLCEIEPLITLLRRNEELFGPRFRPDEKPETGTDPEAQTIPHILHQTCATDIIPEAWVHSQQSCREAYSNFTYMLWTDELARDFIAREYPWFLHVWDGYPFPIQRADSIRYFVLHHFGGIYLDMDTLCKEPFPVDGIGHDGPHALFKSTLPTGVTNDFMMSTARHPAFAVAISRLPVFYKITRLWARLEPYVAIMLSSGPLFLTLALKDFLLGESCLPSPAVQVIHFARLEPYITDLESSTWHRKDTKLLMWLGERPWSWFGLGAVGLVIGVYVFNRALLLLCKAPRRILSVAHSLKRQKH</sequence>
<feature type="transmembrane region" description="Helical" evidence="3">
    <location>
        <begin position="298"/>
        <end position="320"/>
    </location>
</feature>
<evidence type="ECO:0000256" key="3">
    <source>
        <dbReference type="SAM" id="Phobius"/>
    </source>
</evidence>
<dbReference type="EMBL" id="JAZHXJ010000248">
    <property type="protein sequence ID" value="KAL1867139.1"/>
    <property type="molecule type" value="Genomic_DNA"/>
</dbReference>
<dbReference type="PANTHER" id="PTHR32385">
    <property type="entry name" value="MANNOSYL PHOSPHORYLINOSITOL CERAMIDE SYNTHASE"/>
    <property type="match status" value="1"/>
</dbReference>
<dbReference type="InterPro" id="IPR029044">
    <property type="entry name" value="Nucleotide-diphossugar_trans"/>
</dbReference>
<keyword evidence="3" id="KW-0812">Transmembrane</keyword>
<reference evidence="4 5" key="1">
    <citation type="journal article" date="2024" name="Commun. Biol.">
        <title>Comparative genomic analysis of thermophilic fungi reveals convergent evolutionary adaptations and gene losses.</title>
        <authorList>
            <person name="Steindorff A.S."/>
            <person name="Aguilar-Pontes M.V."/>
            <person name="Robinson A.J."/>
            <person name="Andreopoulos B."/>
            <person name="LaButti K."/>
            <person name="Kuo A."/>
            <person name="Mondo S."/>
            <person name="Riley R."/>
            <person name="Otillar R."/>
            <person name="Haridas S."/>
            <person name="Lipzen A."/>
            <person name="Grimwood J."/>
            <person name="Schmutz J."/>
            <person name="Clum A."/>
            <person name="Reid I.D."/>
            <person name="Moisan M.C."/>
            <person name="Butler G."/>
            <person name="Nguyen T.T.M."/>
            <person name="Dewar K."/>
            <person name="Conant G."/>
            <person name="Drula E."/>
            <person name="Henrissat B."/>
            <person name="Hansel C."/>
            <person name="Singer S."/>
            <person name="Hutchinson M.I."/>
            <person name="de Vries R.P."/>
            <person name="Natvig D.O."/>
            <person name="Powell A.J."/>
            <person name="Tsang A."/>
            <person name="Grigoriev I.V."/>
        </authorList>
    </citation>
    <scope>NUCLEOTIDE SEQUENCE [LARGE SCALE GENOMIC DNA]</scope>
    <source>
        <strain evidence="4 5">ATCC 24622</strain>
    </source>
</reference>
<proteinExistence type="inferred from homology"/>
<dbReference type="PANTHER" id="PTHR32385:SF15">
    <property type="entry name" value="INOSITOL PHOSPHOCERAMIDE MANNOSYLTRANSFERASE 1"/>
    <property type="match status" value="1"/>
</dbReference>
<keyword evidence="2" id="KW-0808">Transferase</keyword>
<dbReference type="InterPro" id="IPR051706">
    <property type="entry name" value="Glycosyltransferase_domain"/>
</dbReference>
<keyword evidence="3" id="KW-0472">Membrane</keyword>
<dbReference type="Gene3D" id="3.90.550.20">
    <property type="match status" value="1"/>
</dbReference>
<evidence type="ECO:0000313" key="4">
    <source>
        <dbReference type="EMBL" id="KAL1867139.1"/>
    </source>
</evidence>
<evidence type="ECO:0000313" key="5">
    <source>
        <dbReference type="Proteomes" id="UP001586593"/>
    </source>
</evidence>
<protein>
    <recommendedName>
        <fullName evidence="6">Mannosyl phosphorylinositol ceramide synthase SUR1</fullName>
    </recommendedName>
</protein>
<organism evidence="4 5">
    <name type="scientific">Phialemonium thermophilum</name>
    <dbReference type="NCBI Taxonomy" id="223376"/>
    <lineage>
        <taxon>Eukaryota</taxon>
        <taxon>Fungi</taxon>
        <taxon>Dikarya</taxon>
        <taxon>Ascomycota</taxon>
        <taxon>Pezizomycotina</taxon>
        <taxon>Sordariomycetes</taxon>
        <taxon>Sordariomycetidae</taxon>
        <taxon>Cephalothecales</taxon>
        <taxon>Cephalothecaceae</taxon>
        <taxon>Phialemonium</taxon>
    </lineage>
</organism>
<name>A0ABR3WUY2_9PEZI</name>
<evidence type="ECO:0008006" key="6">
    <source>
        <dbReference type="Google" id="ProtNLM"/>
    </source>
</evidence>
<accession>A0ABR3WUY2</accession>
<dbReference type="Pfam" id="PF04488">
    <property type="entry name" value="Gly_transf_sug"/>
    <property type="match status" value="1"/>
</dbReference>
<comment type="similarity">
    <text evidence="1">Belongs to the glycosyltransferase 32 family.</text>
</comment>